<proteinExistence type="predicted"/>
<dbReference type="PANTHER" id="PTHR42718">
    <property type="entry name" value="MAJOR FACILITATOR SUPERFAMILY MULTIDRUG TRANSPORTER MFSC"/>
    <property type="match status" value="1"/>
</dbReference>
<feature type="transmembrane region" description="Helical" evidence="6">
    <location>
        <begin position="36"/>
        <end position="55"/>
    </location>
</feature>
<dbReference type="Gene3D" id="1.20.1250.20">
    <property type="entry name" value="MFS general substrate transporter like domains"/>
    <property type="match status" value="1"/>
</dbReference>
<evidence type="ECO:0000256" key="1">
    <source>
        <dbReference type="ARBA" id="ARBA00004651"/>
    </source>
</evidence>
<keyword evidence="3 6" id="KW-0812">Transmembrane</keyword>
<evidence type="ECO:0000259" key="7">
    <source>
        <dbReference type="PROSITE" id="PS50850"/>
    </source>
</evidence>
<dbReference type="Pfam" id="PF07690">
    <property type="entry name" value="MFS_1"/>
    <property type="match status" value="1"/>
</dbReference>
<evidence type="ECO:0000256" key="2">
    <source>
        <dbReference type="ARBA" id="ARBA00022448"/>
    </source>
</evidence>
<feature type="transmembrane region" description="Helical" evidence="6">
    <location>
        <begin position="402"/>
        <end position="423"/>
    </location>
</feature>
<feature type="transmembrane region" description="Helical" evidence="6">
    <location>
        <begin position="363"/>
        <end position="382"/>
    </location>
</feature>
<feature type="transmembrane region" description="Helical" evidence="6">
    <location>
        <begin position="154"/>
        <end position="172"/>
    </location>
</feature>
<accession>A0ABP4KTI0</accession>
<dbReference type="InterPro" id="IPR036259">
    <property type="entry name" value="MFS_trans_sf"/>
</dbReference>
<keyword evidence="4 6" id="KW-1133">Transmembrane helix</keyword>
<evidence type="ECO:0000313" key="9">
    <source>
        <dbReference type="Proteomes" id="UP001500363"/>
    </source>
</evidence>
<feature type="transmembrane region" description="Helical" evidence="6">
    <location>
        <begin position="129"/>
        <end position="148"/>
    </location>
</feature>
<dbReference type="SUPFAM" id="SSF103473">
    <property type="entry name" value="MFS general substrate transporter"/>
    <property type="match status" value="1"/>
</dbReference>
<dbReference type="Gene3D" id="1.20.1720.10">
    <property type="entry name" value="Multidrug resistance protein D"/>
    <property type="match status" value="1"/>
</dbReference>
<dbReference type="PANTHER" id="PTHR42718:SF9">
    <property type="entry name" value="MAJOR FACILITATOR SUPERFAMILY MULTIDRUG TRANSPORTER MFSC"/>
    <property type="match status" value="1"/>
</dbReference>
<organism evidence="8 9">
    <name type="scientific">Kribbella lupini</name>
    <dbReference type="NCBI Taxonomy" id="291602"/>
    <lineage>
        <taxon>Bacteria</taxon>
        <taxon>Bacillati</taxon>
        <taxon>Actinomycetota</taxon>
        <taxon>Actinomycetes</taxon>
        <taxon>Propionibacteriales</taxon>
        <taxon>Kribbellaceae</taxon>
        <taxon>Kribbella</taxon>
    </lineage>
</organism>
<dbReference type="InterPro" id="IPR020846">
    <property type="entry name" value="MFS_dom"/>
</dbReference>
<name>A0ABP4KTI0_9ACTN</name>
<gene>
    <name evidence="8" type="ORF">GCM10009741_03300</name>
</gene>
<feature type="transmembrane region" description="Helical" evidence="6">
    <location>
        <begin position="67"/>
        <end position="86"/>
    </location>
</feature>
<keyword evidence="9" id="KW-1185">Reference proteome</keyword>
<evidence type="ECO:0000256" key="3">
    <source>
        <dbReference type="ARBA" id="ARBA00022692"/>
    </source>
</evidence>
<comment type="caution">
    <text evidence="8">The sequence shown here is derived from an EMBL/GenBank/DDBJ whole genome shotgun (WGS) entry which is preliminary data.</text>
</comment>
<dbReference type="InterPro" id="IPR011701">
    <property type="entry name" value="MFS"/>
</dbReference>
<evidence type="ECO:0000256" key="4">
    <source>
        <dbReference type="ARBA" id="ARBA00022989"/>
    </source>
</evidence>
<dbReference type="CDD" id="cd17321">
    <property type="entry name" value="MFS_MMR_MDR_like"/>
    <property type="match status" value="1"/>
</dbReference>
<feature type="transmembrane region" description="Helical" evidence="6">
    <location>
        <begin position="251"/>
        <end position="275"/>
    </location>
</feature>
<reference evidence="9" key="1">
    <citation type="journal article" date="2019" name="Int. J. Syst. Evol. Microbiol.">
        <title>The Global Catalogue of Microorganisms (GCM) 10K type strain sequencing project: providing services to taxonomists for standard genome sequencing and annotation.</title>
        <authorList>
            <consortium name="The Broad Institute Genomics Platform"/>
            <consortium name="The Broad Institute Genome Sequencing Center for Infectious Disease"/>
            <person name="Wu L."/>
            <person name="Ma J."/>
        </authorList>
    </citation>
    <scope>NUCLEOTIDE SEQUENCE [LARGE SCALE GENOMIC DNA]</scope>
    <source>
        <strain evidence="9">JCM 14303</strain>
    </source>
</reference>
<dbReference type="EMBL" id="BAAANC010000001">
    <property type="protein sequence ID" value="GAA1509690.1"/>
    <property type="molecule type" value="Genomic_DNA"/>
</dbReference>
<evidence type="ECO:0000313" key="8">
    <source>
        <dbReference type="EMBL" id="GAA1509690.1"/>
    </source>
</evidence>
<dbReference type="PROSITE" id="PS50850">
    <property type="entry name" value="MFS"/>
    <property type="match status" value="1"/>
</dbReference>
<feature type="transmembrane region" description="Helical" evidence="6">
    <location>
        <begin position="92"/>
        <end position="117"/>
    </location>
</feature>
<comment type="subcellular location">
    <subcellularLocation>
        <location evidence="1">Cell membrane</location>
        <topology evidence="1">Multi-pass membrane protein</topology>
    </subcellularLocation>
</comment>
<feature type="transmembrane region" description="Helical" evidence="6">
    <location>
        <begin position="184"/>
        <end position="204"/>
    </location>
</feature>
<feature type="transmembrane region" description="Helical" evidence="6">
    <location>
        <begin position="210"/>
        <end position="230"/>
    </location>
</feature>
<feature type="transmembrane region" description="Helical" evidence="6">
    <location>
        <begin position="312"/>
        <end position="333"/>
    </location>
</feature>
<feature type="transmembrane region" description="Helical" evidence="6">
    <location>
        <begin position="281"/>
        <end position="300"/>
    </location>
</feature>
<sequence>MLLGISLAYFMVLLDTTVLAVAGPDLIAALPTDVIGVGWATTAYTMALAAALVLGGSLADRLGADRVFRVASAGFGIVSLACAVAPNLGTLLLGRAVLGLFAAGVVPSSMALLAALYAKPDDRTRAISWWAAISGAAMAVGPVLGGWLVELSGWRAVFVINAPLAVVVLLLCRKRLGVARHPRVISPIPHLGLAATLAALTLAITEAGQLHWATAFGAGCATLVLAAVTVRADRRSVAPLVPDVLRRNRPVWSAFAWGTLVNYALTTVLFAVPLVVAEGSLSVGITLLPMTVLVAVNPLLTGRLVRRFGPLVPIRLGFAAFAIGLSAVAVALMGDQRPVVLAAGLLGCGLGVSWTLPPLVGFAVSNAPAGATGAVGGILNAMRQVGATVGAATAGAVLTVQAGGVVVFVVAAGLCVVGLLLTVRVSSPGSS</sequence>
<protein>
    <submittedName>
        <fullName evidence="8">MFS transporter</fullName>
    </submittedName>
</protein>
<keyword evidence="5 6" id="KW-0472">Membrane</keyword>
<feature type="domain" description="Major facilitator superfamily (MFS) profile" evidence="7">
    <location>
        <begin position="1"/>
        <end position="430"/>
    </location>
</feature>
<evidence type="ECO:0000256" key="6">
    <source>
        <dbReference type="SAM" id="Phobius"/>
    </source>
</evidence>
<evidence type="ECO:0000256" key="5">
    <source>
        <dbReference type="ARBA" id="ARBA00023136"/>
    </source>
</evidence>
<keyword evidence="2" id="KW-0813">Transport</keyword>
<dbReference type="Proteomes" id="UP001500363">
    <property type="component" value="Unassembled WGS sequence"/>
</dbReference>